<keyword evidence="2" id="KW-1185">Reference proteome</keyword>
<reference evidence="2" key="1">
    <citation type="submission" date="2018-06" db="EMBL/GenBank/DDBJ databases">
        <authorList>
            <person name="Lum Nde A."/>
            <person name="Hugo C."/>
        </authorList>
    </citation>
    <scope>NUCLEOTIDE SEQUENCE [LARGE SCALE GENOMIC DNA]</scope>
    <source>
        <strain evidence="2">1_F178</strain>
    </source>
</reference>
<name>A0A3D9C581_9FLAO</name>
<evidence type="ECO:0000313" key="2">
    <source>
        <dbReference type="Proteomes" id="UP000256686"/>
    </source>
</evidence>
<gene>
    <name evidence="1" type="ORF">DRF65_17885</name>
</gene>
<dbReference type="Proteomes" id="UP000256686">
    <property type="component" value="Unassembled WGS sequence"/>
</dbReference>
<sequence>MKDNVRNEFSLAGYKNVKDGGKEVFAISTEYKKSQEGVGGYLAWQILNNKNMKMTEFTHLHPGGTLVPSGFNGYGLPKEGDRGNKILFENDFYENRTPDNFKIVVPNSNETIIYDSYKFDIKK</sequence>
<comment type="caution">
    <text evidence="1">The sequence shown here is derived from an EMBL/GenBank/DDBJ whole genome shotgun (WGS) entry which is preliminary data.</text>
</comment>
<protein>
    <submittedName>
        <fullName evidence="1">Uncharacterized protein</fullName>
    </submittedName>
</protein>
<accession>A0A3D9C581</accession>
<dbReference type="EMBL" id="QNVT01000019">
    <property type="protein sequence ID" value="REC60909.1"/>
    <property type="molecule type" value="Genomic_DNA"/>
</dbReference>
<proteinExistence type="predicted"/>
<organism evidence="1 2">
    <name type="scientific">Chryseobacterium pennae</name>
    <dbReference type="NCBI Taxonomy" id="2258962"/>
    <lineage>
        <taxon>Bacteria</taxon>
        <taxon>Pseudomonadati</taxon>
        <taxon>Bacteroidota</taxon>
        <taxon>Flavobacteriia</taxon>
        <taxon>Flavobacteriales</taxon>
        <taxon>Weeksellaceae</taxon>
        <taxon>Chryseobacterium group</taxon>
        <taxon>Chryseobacterium</taxon>
    </lineage>
</organism>
<evidence type="ECO:0000313" key="1">
    <source>
        <dbReference type="EMBL" id="REC60909.1"/>
    </source>
</evidence>
<dbReference type="AlphaFoldDB" id="A0A3D9C581"/>